<dbReference type="AlphaFoldDB" id="A0A8B6D0Q9"/>
<feature type="region of interest" description="Disordered" evidence="2">
    <location>
        <begin position="360"/>
        <end position="422"/>
    </location>
</feature>
<dbReference type="SUPFAM" id="SSF49562">
    <property type="entry name" value="C2 domain (Calcium/lipid-binding domain, CaLB)"/>
    <property type="match status" value="1"/>
</dbReference>
<dbReference type="Pfam" id="PF01833">
    <property type="entry name" value="TIG"/>
    <property type="match status" value="1"/>
</dbReference>
<name>A0A8B6D0Q9_MYTGA</name>
<feature type="compositionally biased region" description="Polar residues" evidence="2">
    <location>
        <begin position="178"/>
        <end position="189"/>
    </location>
</feature>
<dbReference type="Gene3D" id="1.20.5.2440">
    <property type="match status" value="1"/>
</dbReference>
<dbReference type="Gene3D" id="2.60.40.10">
    <property type="entry name" value="Immunoglobulins"/>
    <property type="match status" value="1"/>
</dbReference>
<dbReference type="Proteomes" id="UP000596742">
    <property type="component" value="Unassembled WGS sequence"/>
</dbReference>
<reference evidence="4" key="1">
    <citation type="submission" date="2018-11" db="EMBL/GenBank/DDBJ databases">
        <authorList>
            <person name="Alioto T."/>
            <person name="Alioto T."/>
        </authorList>
    </citation>
    <scope>NUCLEOTIDE SEQUENCE</scope>
</reference>
<protein>
    <recommendedName>
        <fullName evidence="3">C2 domain-containing protein</fullName>
    </recommendedName>
</protein>
<feature type="region of interest" description="Disordered" evidence="2">
    <location>
        <begin position="178"/>
        <end position="201"/>
    </location>
</feature>
<dbReference type="Pfam" id="PF00168">
    <property type="entry name" value="C2"/>
    <property type="match status" value="1"/>
</dbReference>
<comment type="caution">
    <text evidence="4">The sequence shown here is derived from an EMBL/GenBank/DDBJ whole genome shotgun (WGS) entry which is preliminary data.</text>
</comment>
<evidence type="ECO:0000259" key="3">
    <source>
        <dbReference type="PROSITE" id="PS50004"/>
    </source>
</evidence>
<proteinExistence type="predicted"/>
<dbReference type="SMART" id="SM00429">
    <property type="entry name" value="IPT"/>
    <property type="match status" value="1"/>
</dbReference>
<dbReference type="Gene3D" id="2.60.40.150">
    <property type="entry name" value="C2 domain"/>
    <property type="match status" value="1"/>
</dbReference>
<feature type="compositionally biased region" description="Polar residues" evidence="2">
    <location>
        <begin position="360"/>
        <end position="378"/>
    </location>
</feature>
<feature type="coiled-coil region" evidence="1">
    <location>
        <begin position="455"/>
        <end position="492"/>
    </location>
</feature>
<evidence type="ECO:0000256" key="2">
    <source>
        <dbReference type="SAM" id="MobiDB-lite"/>
    </source>
</evidence>
<dbReference type="CDD" id="cd00030">
    <property type="entry name" value="C2"/>
    <property type="match status" value="1"/>
</dbReference>
<dbReference type="EMBL" id="UYJE01002575">
    <property type="protein sequence ID" value="VDI12020.1"/>
    <property type="molecule type" value="Genomic_DNA"/>
</dbReference>
<keyword evidence="1" id="KW-0175">Coiled coil</keyword>
<accession>A0A8B6D0Q9</accession>
<dbReference type="InterPro" id="IPR013783">
    <property type="entry name" value="Ig-like_fold"/>
</dbReference>
<keyword evidence="5" id="KW-1185">Reference proteome</keyword>
<organism evidence="4 5">
    <name type="scientific">Mytilus galloprovincialis</name>
    <name type="common">Mediterranean mussel</name>
    <dbReference type="NCBI Taxonomy" id="29158"/>
    <lineage>
        <taxon>Eukaryota</taxon>
        <taxon>Metazoa</taxon>
        <taxon>Spiralia</taxon>
        <taxon>Lophotrochozoa</taxon>
        <taxon>Mollusca</taxon>
        <taxon>Bivalvia</taxon>
        <taxon>Autobranchia</taxon>
        <taxon>Pteriomorphia</taxon>
        <taxon>Mytilida</taxon>
        <taxon>Mytiloidea</taxon>
        <taxon>Mytilidae</taxon>
        <taxon>Mytilinae</taxon>
        <taxon>Mytilus</taxon>
    </lineage>
</organism>
<dbReference type="InterPro" id="IPR000008">
    <property type="entry name" value="C2_dom"/>
</dbReference>
<dbReference type="OrthoDB" id="26242at2759"/>
<dbReference type="InterPro" id="IPR035892">
    <property type="entry name" value="C2_domain_sf"/>
</dbReference>
<gene>
    <name evidence="4" type="ORF">MGAL_10B079954</name>
</gene>
<dbReference type="InterPro" id="IPR014756">
    <property type="entry name" value="Ig_E-set"/>
</dbReference>
<sequence length="511" mass="56329">MVYTPGTMWCRLKLRVRKRRGMKSELWNFPIQEEVKNEGTIDGNSGKMSATEPDEITIIVVAGKGLQGKKQGRHKFSVIFGVGNRKYRTCVVKDPGGCPEWNEESVIQVNNVADQVFLIVTEKEDILGQINIPVATLLGPPGRVMKQPLQSHKKCPSPKGELIYQCFVSKYRPSFFPNSSTPKRTSTPNVYDKHRNGMTSSPIMRHKHEKRRGSTALQTLNKKFSKSIHDLFSFARSPTQDDEDKNVSNLSNGRASSIGSGLNNAGKLPIIHSVTPTEALIDGGTRVTIEGKNLGLSKADIMELLICEVDHADYVEFESSSRIFLKIKPSTAGIGDIILETESGGIGTLKNGFTYVDPNAPSTPSLTESDSCSSNTRFSIGDEELSNNVIVPPSPKVPRSPKQKMSVTLPDGDGNNDSDGKSKKTFLKHIRRASEGHALFQSKGPVQAVVPQVNMDSLKAEIARLKKENEQIDVLKEEIETLKNDKKDMKVYIDKLVAKVITHCPEALATM</sequence>
<dbReference type="SMART" id="SM00239">
    <property type="entry name" value="C2"/>
    <property type="match status" value="1"/>
</dbReference>
<feature type="domain" description="C2" evidence="3">
    <location>
        <begin position="37"/>
        <end position="154"/>
    </location>
</feature>
<evidence type="ECO:0000313" key="5">
    <source>
        <dbReference type="Proteomes" id="UP000596742"/>
    </source>
</evidence>
<dbReference type="InterPro" id="IPR002909">
    <property type="entry name" value="IPT_dom"/>
</dbReference>
<evidence type="ECO:0000313" key="4">
    <source>
        <dbReference type="EMBL" id="VDI12020.1"/>
    </source>
</evidence>
<dbReference type="SUPFAM" id="SSF81296">
    <property type="entry name" value="E set domains"/>
    <property type="match status" value="1"/>
</dbReference>
<dbReference type="PROSITE" id="PS50004">
    <property type="entry name" value="C2"/>
    <property type="match status" value="1"/>
</dbReference>
<evidence type="ECO:0000256" key="1">
    <source>
        <dbReference type="SAM" id="Coils"/>
    </source>
</evidence>